<dbReference type="AlphaFoldDB" id="A0A1M7TW57"/>
<name>A0A1M7TW57_9BRAD</name>
<keyword evidence="2" id="KW-1185">Reference proteome</keyword>
<reference evidence="2" key="1">
    <citation type="submission" date="2016-11" db="EMBL/GenBank/DDBJ databases">
        <authorList>
            <person name="Varghese N."/>
            <person name="Submissions S."/>
        </authorList>
    </citation>
    <scope>NUCLEOTIDE SEQUENCE [LARGE SCALE GENOMIC DNA]</scope>
    <source>
        <strain evidence="2">GAS401</strain>
    </source>
</reference>
<protein>
    <submittedName>
        <fullName evidence="1">Uncharacterized protein</fullName>
    </submittedName>
</protein>
<proteinExistence type="predicted"/>
<evidence type="ECO:0000313" key="1">
    <source>
        <dbReference type="EMBL" id="SHN74989.1"/>
    </source>
</evidence>
<dbReference type="EMBL" id="LT670849">
    <property type="protein sequence ID" value="SHN74989.1"/>
    <property type="molecule type" value="Genomic_DNA"/>
</dbReference>
<gene>
    <name evidence="1" type="ORF">SAMN05444170_2847</name>
</gene>
<sequence length="34" mass="3591">MLTTVKLNNKFGGMAHKIGNVSVYRDLPAEAGSA</sequence>
<organism evidence="1 2">
    <name type="scientific">Bradyrhizobium erythrophlei</name>
    <dbReference type="NCBI Taxonomy" id="1437360"/>
    <lineage>
        <taxon>Bacteria</taxon>
        <taxon>Pseudomonadati</taxon>
        <taxon>Pseudomonadota</taxon>
        <taxon>Alphaproteobacteria</taxon>
        <taxon>Hyphomicrobiales</taxon>
        <taxon>Nitrobacteraceae</taxon>
        <taxon>Bradyrhizobium</taxon>
    </lineage>
</organism>
<evidence type="ECO:0000313" key="2">
    <source>
        <dbReference type="Proteomes" id="UP000184096"/>
    </source>
</evidence>
<dbReference type="Proteomes" id="UP000184096">
    <property type="component" value="Chromosome I"/>
</dbReference>
<accession>A0A1M7TW57</accession>